<comment type="caution">
    <text evidence="1">The sequence shown here is derived from an EMBL/GenBank/DDBJ whole genome shotgun (WGS) entry which is preliminary data.</text>
</comment>
<sequence length="84" mass="9395">MSRTLVCGCHEARNCKMGLVLASGLENSRFETRFHRTGPLRAKSRVAVKRHLVGVVRELGERNASSGVVFVIRPGFKITRYVPK</sequence>
<proteinExistence type="predicted"/>
<evidence type="ECO:0000313" key="1">
    <source>
        <dbReference type="EMBL" id="GBM30377.1"/>
    </source>
</evidence>
<keyword evidence="2" id="KW-1185">Reference proteome</keyword>
<dbReference type="AlphaFoldDB" id="A0A4Y2EPE5"/>
<name>A0A4Y2EPE5_ARAVE</name>
<reference evidence="1 2" key="1">
    <citation type="journal article" date="2019" name="Sci. Rep.">
        <title>Orb-weaving spider Araneus ventricosus genome elucidates the spidroin gene catalogue.</title>
        <authorList>
            <person name="Kono N."/>
            <person name="Nakamura H."/>
            <person name="Ohtoshi R."/>
            <person name="Moran D.A.P."/>
            <person name="Shinohara A."/>
            <person name="Yoshida Y."/>
            <person name="Fujiwara M."/>
            <person name="Mori M."/>
            <person name="Tomita M."/>
            <person name="Arakawa K."/>
        </authorList>
    </citation>
    <scope>NUCLEOTIDE SEQUENCE [LARGE SCALE GENOMIC DNA]</scope>
</reference>
<dbReference type="EMBL" id="BGPR01000658">
    <property type="protein sequence ID" value="GBM30377.1"/>
    <property type="molecule type" value="Genomic_DNA"/>
</dbReference>
<organism evidence="1 2">
    <name type="scientific">Araneus ventricosus</name>
    <name type="common">Orbweaver spider</name>
    <name type="synonym">Epeira ventricosa</name>
    <dbReference type="NCBI Taxonomy" id="182803"/>
    <lineage>
        <taxon>Eukaryota</taxon>
        <taxon>Metazoa</taxon>
        <taxon>Ecdysozoa</taxon>
        <taxon>Arthropoda</taxon>
        <taxon>Chelicerata</taxon>
        <taxon>Arachnida</taxon>
        <taxon>Araneae</taxon>
        <taxon>Araneomorphae</taxon>
        <taxon>Entelegynae</taxon>
        <taxon>Araneoidea</taxon>
        <taxon>Araneidae</taxon>
        <taxon>Araneus</taxon>
    </lineage>
</organism>
<gene>
    <name evidence="1" type="ORF">AVEN_21489_1</name>
</gene>
<accession>A0A4Y2EPE5</accession>
<protein>
    <submittedName>
        <fullName evidence="1">Uncharacterized protein</fullName>
    </submittedName>
</protein>
<evidence type="ECO:0000313" key="2">
    <source>
        <dbReference type="Proteomes" id="UP000499080"/>
    </source>
</evidence>
<dbReference type="Proteomes" id="UP000499080">
    <property type="component" value="Unassembled WGS sequence"/>
</dbReference>